<comment type="caution">
    <text evidence="1">The sequence shown here is derived from an EMBL/GenBank/DDBJ whole genome shotgun (WGS) entry which is preliminary data.</text>
</comment>
<name>A0ABW4CRT9_9LACO</name>
<dbReference type="EMBL" id="JBHTOK010000008">
    <property type="protein sequence ID" value="MFD1440066.1"/>
    <property type="molecule type" value="Genomic_DNA"/>
</dbReference>
<protein>
    <submittedName>
        <fullName evidence="1">Uncharacterized protein</fullName>
    </submittedName>
</protein>
<gene>
    <name evidence="1" type="ORF">ACFQ5K_01495</name>
</gene>
<dbReference type="Proteomes" id="UP001597212">
    <property type="component" value="Unassembled WGS sequence"/>
</dbReference>
<accession>A0ABW4CRT9</accession>
<evidence type="ECO:0000313" key="2">
    <source>
        <dbReference type="Proteomes" id="UP001597212"/>
    </source>
</evidence>
<keyword evidence="2" id="KW-1185">Reference proteome</keyword>
<organism evidence="1 2">
    <name type="scientific">Lacticaseibacillus hegangensis</name>
    <dbReference type="NCBI Taxonomy" id="2486010"/>
    <lineage>
        <taxon>Bacteria</taxon>
        <taxon>Bacillati</taxon>
        <taxon>Bacillota</taxon>
        <taxon>Bacilli</taxon>
        <taxon>Lactobacillales</taxon>
        <taxon>Lactobacillaceae</taxon>
        <taxon>Lacticaseibacillus</taxon>
    </lineage>
</organism>
<reference evidence="2" key="1">
    <citation type="journal article" date="2019" name="Int. J. Syst. Evol. Microbiol.">
        <title>The Global Catalogue of Microorganisms (GCM) 10K type strain sequencing project: providing services to taxonomists for standard genome sequencing and annotation.</title>
        <authorList>
            <consortium name="The Broad Institute Genomics Platform"/>
            <consortium name="The Broad Institute Genome Sequencing Center for Infectious Disease"/>
            <person name="Wu L."/>
            <person name="Ma J."/>
        </authorList>
    </citation>
    <scope>NUCLEOTIDE SEQUENCE [LARGE SCALE GENOMIC DNA]</scope>
    <source>
        <strain evidence="2">CCM 8912</strain>
    </source>
</reference>
<proteinExistence type="predicted"/>
<evidence type="ECO:0000313" key="1">
    <source>
        <dbReference type="EMBL" id="MFD1440066.1"/>
    </source>
</evidence>
<sequence length="116" mass="12866">MFKKLLVALSALLVVGGIGFGVALWPDFVARSTTLNTLNAKQCDLNRYTDPETAQALQSDHYRVVLQSDDQGWAGTAAYAMQINGVSYWVELSRRGKIFPKEKLLRISTFQPDGTN</sequence>
<dbReference type="RefSeq" id="WP_125754927.1">
    <property type="nucleotide sequence ID" value="NZ_JBHTOK010000008.1"/>
</dbReference>